<reference evidence="1" key="1">
    <citation type="journal article" date="2014" name="Genome Announc.">
        <title>De novo whole-genome sequence and genome annotation of Lichtheimia ramosa.</title>
        <authorList>
            <person name="Linde J."/>
            <person name="Schwartze V."/>
            <person name="Binder U."/>
            <person name="Lass-Florl C."/>
            <person name="Voigt K."/>
            <person name="Horn F."/>
        </authorList>
    </citation>
    <scope>NUCLEOTIDE SEQUENCE</scope>
    <source>
        <strain evidence="1">JMRC FSU:6197</strain>
    </source>
</reference>
<name>A0A077WUE7_9FUNG</name>
<proteinExistence type="predicted"/>
<accession>A0A077WUE7</accession>
<sequence length="109" mass="12700">MQGSSRLQQVFIQTQLKGTWNGIKTMIRARHRTAPTMKYRLAEFIFRRKHAGDLWGGVVDALKEVSFDKMSSSDDIEEEFIYTEVKHERDDLDHDDLEFLGMGYPVAVY</sequence>
<protein>
    <submittedName>
        <fullName evidence="1">Uncharacterized protein</fullName>
    </submittedName>
</protein>
<dbReference type="OrthoDB" id="2289483at2759"/>
<evidence type="ECO:0000313" key="1">
    <source>
        <dbReference type="EMBL" id="CDS10940.1"/>
    </source>
</evidence>
<dbReference type="AlphaFoldDB" id="A0A077WUE7"/>
<gene>
    <name evidence="1" type="ORF">LRAMOSA11426</name>
</gene>
<dbReference type="EMBL" id="LK023345">
    <property type="protein sequence ID" value="CDS10940.1"/>
    <property type="molecule type" value="Genomic_DNA"/>
</dbReference>
<organism evidence="1">
    <name type="scientific">Lichtheimia ramosa</name>
    <dbReference type="NCBI Taxonomy" id="688394"/>
    <lineage>
        <taxon>Eukaryota</taxon>
        <taxon>Fungi</taxon>
        <taxon>Fungi incertae sedis</taxon>
        <taxon>Mucoromycota</taxon>
        <taxon>Mucoromycotina</taxon>
        <taxon>Mucoromycetes</taxon>
        <taxon>Mucorales</taxon>
        <taxon>Lichtheimiaceae</taxon>
        <taxon>Lichtheimia</taxon>
    </lineage>
</organism>